<reference evidence="2 3" key="1">
    <citation type="submission" date="2024-04" db="EMBL/GenBank/DDBJ databases">
        <authorList>
            <person name="Fracassetti M."/>
        </authorList>
    </citation>
    <scope>NUCLEOTIDE SEQUENCE [LARGE SCALE GENOMIC DNA]</scope>
</reference>
<evidence type="ECO:0000256" key="1">
    <source>
        <dbReference type="SAM" id="MobiDB-lite"/>
    </source>
</evidence>
<dbReference type="EMBL" id="OZ034814">
    <property type="protein sequence ID" value="CAL1360070.1"/>
    <property type="molecule type" value="Genomic_DNA"/>
</dbReference>
<organism evidence="2 3">
    <name type="scientific">Linum trigynum</name>
    <dbReference type="NCBI Taxonomy" id="586398"/>
    <lineage>
        <taxon>Eukaryota</taxon>
        <taxon>Viridiplantae</taxon>
        <taxon>Streptophyta</taxon>
        <taxon>Embryophyta</taxon>
        <taxon>Tracheophyta</taxon>
        <taxon>Spermatophyta</taxon>
        <taxon>Magnoliopsida</taxon>
        <taxon>eudicotyledons</taxon>
        <taxon>Gunneridae</taxon>
        <taxon>Pentapetalae</taxon>
        <taxon>rosids</taxon>
        <taxon>fabids</taxon>
        <taxon>Malpighiales</taxon>
        <taxon>Linaceae</taxon>
        <taxon>Linum</taxon>
    </lineage>
</organism>
<feature type="region of interest" description="Disordered" evidence="1">
    <location>
        <begin position="1"/>
        <end position="65"/>
    </location>
</feature>
<dbReference type="AlphaFoldDB" id="A0AAV2CU06"/>
<evidence type="ECO:0000313" key="3">
    <source>
        <dbReference type="Proteomes" id="UP001497516"/>
    </source>
</evidence>
<feature type="region of interest" description="Disordered" evidence="1">
    <location>
        <begin position="115"/>
        <end position="143"/>
    </location>
</feature>
<evidence type="ECO:0000313" key="2">
    <source>
        <dbReference type="EMBL" id="CAL1360070.1"/>
    </source>
</evidence>
<dbReference type="Proteomes" id="UP001497516">
    <property type="component" value="Chromosome 10"/>
</dbReference>
<name>A0AAV2CU06_9ROSI</name>
<sequence>MENGLGGLVLISPKARKGPTGPMGADLATRPNGPTKPQGADRPIQFTGPKGADWPTRPRSPFPLPCLPRVGDSILLSPKADSDCAAEAIVAGANPSPASDGRPAAFTGECRPFPSSVASRTTPQAEVKQIDSCLPESKSGAAS</sequence>
<keyword evidence="3" id="KW-1185">Reference proteome</keyword>
<protein>
    <submittedName>
        <fullName evidence="2">Uncharacterized protein</fullName>
    </submittedName>
</protein>
<proteinExistence type="predicted"/>
<accession>A0AAV2CU06</accession>
<gene>
    <name evidence="2" type="ORF">LTRI10_LOCUS7529</name>
</gene>